<sequence>MESLVGSSTAPSILSPTLADTLEATYVQKRDELLMEDGVTCTPLKVLKDLCFEYGCPIEVTTFEVHLPFSNLSKQDSIRNRVILKAGQFTGHGEASRHRLGLQLAAADLLEKTKVKRKDLPEYGLLPGCRISPMIYQDLRELCRMEELASMPHFVQVCPSSVGSEELYSFKCLIGQAETIGTSDSIFLAKRMAAKAMFEMLTGEKYPDDRIATGSGCLRFEDLQAMGINPVMSVRGKQRKTNDIGCSEDPAGDGINVYKSQRKTDDNEGLHVDDFAEDEDNVVVMREQLKTMNLV</sequence>
<reference evidence="1" key="1">
    <citation type="submission" date="2021-06" db="EMBL/GenBank/DDBJ databases">
        <authorList>
            <person name="Hodson N. C."/>
            <person name="Mongue J. A."/>
            <person name="Jaron S. K."/>
        </authorList>
    </citation>
    <scope>NUCLEOTIDE SEQUENCE</scope>
</reference>
<accession>A0A8J2NIP1</accession>
<dbReference type="OrthoDB" id="8288574at2759"/>
<comment type="caution">
    <text evidence="1">The sequence shown here is derived from an EMBL/GenBank/DDBJ whole genome shotgun (WGS) entry which is preliminary data.</text>
</comment>
<dbReference type="EMBL" id="CAJVCH010021770">
    <property type="protein sequence ID" value="CAG7691743.1"/>
    <property type="molecule type" value="Genomic_DNA"/>
</dbReference>
<gene>
    <name evidence="1" type="ORF">AFUS01_LOCUS3595</name>
</gene>
<evidence type="ECO:0000313" key="2">
    <source>
        <dbReference type="Proteomes" id="UP000708208"/>
    </source>
</evidence>
<keyword evidence="2" id="KW-1185">Reference proteome</keyword>
<dbReference type="AlphaFoldDB" id="A0A8J2NIP1"/>
<proteinExistence type="predicted"/>
<dbReference type="Proteomes" id="UP000708208">
    <property type="component" value="Unassembled WGS sequence"/>
</dbReference>
<evidence type="ECO:0000313" key="1">
    <source>
        <dbReference type="EMBL" id="CAG7691743.1"/>
    </source>
</evidence>
<organism evidence="1 2">
    <name type="scientific">Allacma fusca</name>
    <dbReference type="NCBI Taxonomy" id="39272"/>
    <lineage>
        <taxon>Eukaryota</taxon>
        <taxon>Metazoa</taxon>
        <taxon>Ecdysozoa</taxon>
        <taxon>Arthropoda</taxon>
        <taxon>Hexapoda</taxon>
        <taxon>Collembola</taxon>
        <taxon>Symphypleona</taxon>
        <taxon>Sminthuridae</taxon>
        <taxon>Allacma</taxon>
    </lineage>
</organism>
<protein>
    <submittedName>
        <fullName evidence="1">Uncharacterized protein</fullName>
    </submittedName>
</protein>
<name>A0A8J2NIP1_9HEXA</name>